<comment type="similarity">
    <text evidence="3">Belongs to the snRNP core protein family.</text>
</comment>
<evidence type="ECO:0000313" key="7">
    <source>
        <dbReference type="EMBL" id="KAK4458600.1"/>
    </source>
</evidence>
<comment type="caution">
    <text evidence="7">The sequence shown here is derived from an EMBL/GenBank/DDBJ whole genome shotgun (WGS) entry which is preliminary data.</text>
</comment>
<feature type="compositionally biased region" description="Basic residues" evidence="4">
    <location>
        <begin position="251"/>
        <end position="270"/>
    </location>
</feature>
<organism evidence="7 8">
    <name type="scientific">Cladorrhinum samala</name>
    <dbReference type="NCBI Taxonomy" id="585594"/>
    <lineage>
        <taxon>Eukaryota</taxon>
        <taxon>Fungi</taxon>
        <taxon>Dikarya</taxon>
        <taxon>Ascomycota</taxon>
        <taxon>Pezizomycotina</taxon>
        <taxon>Sordariomycetes</taxon>
        <taxon>Sordariomycetidae</taxon>
        <taxon>Sordariales</taxon>
        <taxon>Podosporaceae</taxon>
        <taxon>Cladorrhinum</taxon>
    </lineage>
</organism>
<keyword evidence="5" id="KW-0472">Membrane</keyword>
<evidence type="ECO:0000256" key="5">
    <source>
        <dbReference type="SAM" id="Phobius"/>
    </source>
</evidence>
<dbReference type="CDD" id="cd01724">
    <property type="entry name" value="Sm_D1"/>
    <property type="match status" value="1"/>
</dbReference>
<protein>
    <recommendedName>
        <fullName evidence="3">Small nuclear ribonucleoprotein Sm D1</fullName>
    </recommendedName>
    <alternativeName>
        <fullName evidence="3">snRNP core protein D1</fullName>
    </alternativeName>
</protein>
<evidence type="ECO:0000259" key="6">
    <source>
        <dbReference type="SMART" id="SM00651"/>
    </source>
</evidence>
<keyword evidence="8" id="KW-1185">Reference proteome</keyword>
<dbReference type="EMBL" id="MU865063">
    <property type="protein sequence ID" value="KAK4458600.1"/>
    <property type="molecule type" value="Genomic_DNA"/>
</dbReference>
<keyword evidence="3" id="KW-0507">mRNA processing</keyword>
<dbReference type="InterPro" id="IPR013945">
    <property type="entry name" value="Pkr1"/>
</dbReference>
<dbReference type="InterPro" id="IPR034102">
    <property type="entry name" value="Sm_D1"/>
</dbReference>
<dbReference type="FunFam" id="2.30.30.100:FF:000014">
    <property type="entry name" value="Small nuclear ribonucleoprotein Sm D1"/>
    <property type="match status" value="1"/>
</dbReference>
<evidence type="ECO:0000256" key="2">
    <source>
        <dbReference type="ARBA" id="ARBA00023242"/>
    </source>
</evidence>
<proteinExistence type="inferred from homology"/>
<dbReference type="AlphaFoldDB" id="A0AAV9HFP1"/>
<name>A0AAV9HFP1_9PEZI</name>
<gene>
    <name evidence="7" type="ORF">QBC42DRAFT_308476</name>
</gene>
<dbReference type="GO" id="GO:0097525">
    <property type="term" value="C:spliceosomal snRNP complex"/>
    <property type="evidence" value="ECO:0007669"/>
    <property type="project" value="UniProtKB-ARBA"/>
</dbReference>
<dbReference type="Pfam" id="PF08636">
    <property type="entry name" value="Pkr1"/>
    <property type="match status" value="1"/>
</dbReference>
<evidence type="ECO:0000256" key="1">
    <source>
        <dbReference type="ARBA" id="ARBA00004123"/>
    </source>
</evidence>
<feature type="transmembrane region" description="Helical" evidence="5">
    <location>
        <begin position="21"/>
        <end position="42"/>
    </location>
</feature>
<dbReference type="Pfam" id="PF01423">
    <property type="entry name" value="LSM"/>
    <property type="match status" value="1"/>
</dbReference>
<reference evidence="7" key="2">
    <citation type="submission" date="2023-06" db="EMBL/GenBank/DDBJ databases">
        <authorList>
            <consortium name="Lawrence Berkeley National Laboratory"/>
            <person name="Mondo S.J."/>
            <person name="Hensen N."/>
            <person name="Bonometti L."/>
            <person name="Westerberg I."/>
            <person name="Brannstrom I.O."/>
            <person name="Guillou S."/>
            <person name="Cros-Aarteil S."/>
            <person name="Calhoun S."/>
            <person name="Haridas S."/>
            <person name="Kuo A."/>
            <person name="Pangilinan J."/>
            <person name="Riley R."/>
            <person name="Labutti K."/>
            <person name="Andreopoulos B."/>
            <person name="Lipzen A."/>
            <person name="Chen C."/>
            <person name="Yanf M."/>
            <person name="Daum C."/>
            <person name="Ng V."/>
            <person name="Clum A."/>
            <person name="Steindorff A."/>
            <person name="Ohm R."/>
            <person name="Martin F."/>
            <person name="Silar P."/>
            <person name="Natvig D."/>
            <person name="Lalanne C."/>
            <person name="Gautier V."/>
            <person name="Ament-Velasquez S.L."/>
            <person name="Kruys A."/>
            <person name="Hutchinson M.I."/>
            <person name="Powell A.J."/>
            <person name="Barry K."/>
            <person name="Miller A.N."/>
            <person name="Grigoriev I.V."/>
            <person name="Debuchy R."/>
            <person name="Gladieux P."/>
            <person name="Thoren M.H."/>
            <person name="Johannesson H."/>
        </authorList>
    </citation>
    <scope>NUCLEOTIDE SEQUENCE</scope>
    <source>
        <strain evidence="7">PSN324</strain>
    </source>
</reference>
<dbReference type="GO" id="GO:0000387">
    <property type="term" value="P:spliceosomal snRNP assembly"/>
    <property type="evidence" value="ECO:0007669"/>
    <property type="project" value="UniProtKB-UniRule"/>
</dbReference>
<dbReference type="SMART" id="SM00651">
    <property type="entry name" value="Sm"/>
    <property type="match status" value="1"/>
</dbReference>
<dbReference type="SUPFAM" id="SSF50182">
    <property type="entry name" value="Sm-like ribonucleoproteins"/>
    <property type="match status" value="1"/>
</dbReference>
<dbReference type="InterPro" id="IPR010920">
    <property type="entry name" value="LSM_dom_sf"/>
</dbReference>
<feature type="compositionally biased region" description="Basic and acidic residues" evidence="4">
    <location>
        <begin position="100"/>
        <end position="109"/>
    </location>
</feature>
<keyword evidence="5" id="KW-1133">Transmembrane helix</keyword>
<feature type="compositionally biased region" description="Low complexity" evidence="4">
    <location>
        <begin position="83"/>
        <end position="94"/>
    </location>
</feature>
<feature type="domain" description="Sm" evidence="6">
    <location>
        <begin position="143"/>
        <end position="216"/>
    </location>
</feature>
<comment type="subcellular location">
    <subcellularLocation>
        <location evidence="1 3">Nucleus</location>
    </subcellularLocation>
</comment>
<keyword evidence="3" id="KW-0508">mRNA splicing</keyword>
<sequence length="270" mass="29387">MSSFFAELWESIFTPGTTPTLLIATNVTFAALQVVLALMLYATYSIHFMILSAICGGLWYSINWFARELKLHQKQEEEKARRAAAAVPALSSSDSETEVETSKSVESVKKGSKPPPKPVATSTEVEPVEQQGELKQRVAEELPEMGSTVDVRSNFSTEDEVTIELKNGTVVSGTVASVSPQMNTSLRNVRLTPRNQPSISLEQMSIRGSTIRYWILPDSLPLDTLLIDDAPKPKNKARKETERAGTGRGGRGGRGRGRGGPRGGGRGRGR</sequence>
<accession>A0AAV9HFP1</accession>
<comment type="function">
    <text evidence="3">Plays a role in pre-mRNA splicing as a core component of the spliceosomal U1, U2, U4 and U5 small nuclear ribonucleoproteins (snRNPs), the building blocks of the spliceosome.</text>
</comment>
<evidence type="ECO:0000256" key="4">
    <source>
        <dbReference type="SAM" id="MobiDB-lite"/>
    </source>
</evidence>
<keyword evidence="2 3" id="KW-0539">Nucleus</keyword>
<feature type="region of interest" description="Disordered" evidence="4">
    <location>
        <begin position="227"/>
        <end position="270"/>
    </location>
</feature>
<dbReference type="GO" id="GO:0070072">
    <property type="term" value="P:vacuolar proton-transporting V-type ATPase complex assembly"/>
    <property type="evidence" value="ECO:0007669"/>
    <property type="project" value="InterPro"/>
</dbReference>
<dbReference type="Proteomes" id="UP001321749">
    <property type="component" value="Unassembled WGS sequence"/>
</dbReference>
<keyword evidence="5" id="KW-0812">Transmembrane</keyword>
<dbReference type="InterPro" id="IPR027141">
    <property type="entry name" value="LSm4/Sm_D1/D3"/>
</dbReference>
<reference evidence="7" key="1">
    <citation type="journal article" date="2023" name="Mol. Phylogenet. Evol.">
        <title>Genome-scale phylogeny and comparative genomics of the fungal order Sordariales.</title>
        <authorList>
            <person name="Hensen N."/>
            <person name="Bonometti L."/>
            <person name="Westerberg I."/>
            <person name="Brannstrom I.O."/>
            <person name="Guillou S."/>
            <person name="Cros-Aarteil S."/>
            <person name="Calhoun S."/>
            <person name="Haridas S."/>
            <person name="Kuo A."/>
            <person name="Mondo S."/>
            <person name="Pangilinan J."/>
            <person name="Riley R."/>
            <person name="LaButti K."/>
            <person name="Andreopoulos B."/>
            <person name="Lipzen A."/>
            <person name="Chen C."/>
            <person name="Yan M."/>
            <person name="Daum C."/>
            <person name="Ng V."/>
            <person name="Clum A."/>
            <person name="Steindorff A."/>
            <person name="Ohm R.A."/>
            <person name="Martin F."/>
            <person name="Silar P."/>
            <person name="Natvig D.O."/>
            <person name="Lalanne C."/>
            <person name="Gautier V."/>
            <person name="Ament-Velasquez S.L."/>
            <person name="Kruys A."/>
            <person name="Hutchinson M.I."/>
            <person name="Powell A.J."/>
            <person name="Barry K."/>
            <person name="Miller A.N."/>
            <person name="Grigoriev I.V."/>
            <person name="Debuchy R."/>
            <person name="Gladieux P."/>
            <person name="Hiltunen Thoren M."/>
            <person name="Johannesson H."/>
        </authorList>
    </citation>
    <scope>NUCLEOTIDE SEQUENCE</scope>
    <source>
        <strain evidence="7">PSN324</strain>
    </source>
</reference>
<dbReference type="PANTHER" id="PTHR23338">
    <property type="entry name" value="SMALL NUCLEAR RIBONUCLEOPROTEIN SM"/>
    <property type="match status" value="1"/>
</dbReference>
<evidence type="ECO:0000256" key="3">
    <source>
        <dbReference type="RuleBase" id="RU365054"/>
    </source>
</evidence>
<feature type="transmembrane region" description="Helical" evidence="5">
    <location>
        <begin position="48"/>
        <end position="66"/>
    </location>
</feature>
<dbReference type="Gene3D" id="2.30.30.100">
    <property type="match status" value="1"/>
</dbReference>
<feature type="region of interest" description="Disordered" evidence="4">
    <location>
        <begin position="82"/>
        <end position="131"/>
    </location>
</feature>
<evidence type="ECO:0000313" key="8">
    <source>
        <dbReference type="Proteomes" id="UP001321749"/>
    </source>
</evidence>
<dbReference type="InterPro" id="IPR001163">
    <property type="entry name" value="Sm_dom_euk/arc"/>
</dbReference>
<keyword evidence="3" id="KW-0687">Ribonucleoprotein</keyword>